<reference evidence="5" key="1">
    <citation type="submission" date="2020-11" db="EMBL/GenBank/DDBJ databases">
        <authorList>
            <person name="Tran Van P."/>
        </authorList>
    </citation>
    <scope>NUCLEOTIDE SEQUENCE</scope>
</reference>
<dbReference type="PANTHER" id="PTHR31344">
    <property type="entry name" value="NUCLEAR PORE COMPLEX PROTEIN NUP205"/>
    <property type="match status" value="1"/>
</dbReference>
<dbReference type="InterPro" id="IPR021827">
    <property type="entry name" value="Nup186/Nup192/Nup205"/>
</dbReference>
<dbReference type="PANTHER" id="PTHR31344:SF0">
    <property type="entry name" value="NUCLEAR PORE COMPLEX PROTEIN NUP205"/>
    <property type="match status" value="1"/>
</dbReference>
<keyword evidence="4" id="KW-0539">Nucleus</keyword>
<comment type="similarity">
    <text evidence="2">Belongs to the NUP186/NUP192/NUP205 family.</text>
</comment>
<comment type="subcellular location">
    <subcellularLocation>
        <location evidence="1">Nucleus</location>
    </subcellularLocation>
</comment>
<dbReference type="GO" id="GO:0006999">
    <property type="term" value="P:nuclear pore organization"/>
    <property type="evidence" value="ECO:0007669"/>
    <property type="project" value="TreeGrafter"/>
</dbReference>
<accession>A0A7R9EW89</accession>
<evidence type="ECO:0000313" key="5">
    <source>
        <dbReference type="EMBL" id="CAD7442554.1"/>
    </source>
</evidence>
<sequence>MRENSVTDNCSVHFASVVSVPTSVTGMWKDGCGGHTGANNQVVLFKFVRMAGEMLPPTLFVPYLKMLRSLASSPQCARYAFNMLKENSSNNLSWDHFFSSLERDSNLDLRVIVSQVYCKSSALDHEATETGPLNYCVQTSHYPRKLALQLVVLTLYVLKVITHLYYNNLRQELPPSTDTVYRHRVYPRGITPQEIQGLQAVLGVTRTVAEYDDCAQVALCENAHWNALNILLGLVSCSVPIPLKAELLLTLAALARSPNTAATLWHSLEASQILTTVPSISSYQPRGVQVHNNYLLLLTDLIQNSTMRKLYCMQ</sequence>
<proteinExistence type="inferred from homology"/>
<organism evidence="5">
    <name type="scientific">Timema bartmani</name>
    <dbReference type="NCBI Taxonomy" id="61472"/>
    <lineage>
        <taxon>Eukaryota</taxon>
        <taxon>Metazoa</taxon>
        <taxon>Ecdysozoa</taxon>
        <taxon>Arthropoda</taxon>
        <taxon>Hexapoda</taxon>
        <taxon>Insecta</taxon>
        <taxon>Pterygota</taxon>
        <taxon>Neoptera</taxon>
        <taxon>Polyneoptera</taxon>
        <taxon>Phasmatodea</taxon>
        <taxon>Timematodea</taxon>
        <taxon>Timematoidea</taxon>
        <taxon>Timematidae</taxon>
        <taxon>Timema</taxon>
    </lineage>
</organism>
<keyword evidence="3" id="KW-0813">Transport</keyword>
<gene>
    <name evidence="5" type="ORF">TBIB3V08_LOCUS4982</name>
</gene>
<protein>
    <submittedName>
        <fullName evidence="5">Uncharacterized protein</fullName>
    </submittedName>
</protein>
<name>A0A7R9EW89_9NEOP</name>
<dbReference type="GO" id="GO:0017056">
    <property type="term" value="F:structural constituent of nuclear pore"/>
    <property type="evidence" value="ECO:0007669"/>
    <property type="project" value="TreeGrafter"/>
</dbReference>
<dbReference type="EMBL" id="OD565765">
    <property type="protein sequence ID" value="CAD7442554.1"/>
    <property type="molecule type" value="Genomic_DNA"/>
</dbReference>
<evidence type="ECO:0000256" key="1">
    <source>
        <dbReference type="ARBA" id="ARBA00004123"/>
    </source>
</evidence>
<evidence type="ECO:0000256" key="4">
    <source>
        <dbReference type="ARBA" id="ARBA00023242"/>
    </source>
</evidence>
<evidence type="ECO:0000256" key="3">
    <source>
        <dbReference type="ARBA" id="ARBA00022448"/>
    </source>
</evidence>
<dbReference type="AlphaFoldDB" id="A0A7R9EW89"/>
<dbReference type="GO" id="GO:0044611">
    <property type="term" value="C:nuclear pore inner ring"/>
    <property type="evidence" value="ECO:0007669"/>
    <property type="project" value="TreeGrafter"/>
</dbReference>
<evidence type="ECO:0000256" key="2">
    <source>
        <dbReference type="ARBA" id="ARBA00005892"/>
    </source>
</evidence>
<dbReference type="Pfam" id="PF11894">
    <property type="entry name" value="Nup192"/>
    <property type="match status" value="2"/>
</dbReference>